<sequence length="157" mass="16961">MSDRHATPPAVPARISLVTLGCANLQTLTEFYARLGWPQVLPADEGVSFFRLAGALLSLYPEADLAADAMVPIDRGTGQFRTRSTLAINVATPEEVDAALAHAVESGGSMVKPPQKVFWGGYSGYFADPEGNLWEVAHNPFWPLDERGLPVIPDRAE</sequence>
<dbReference type="AlphaFoldDB" id="A0A941EI65"/>
<dbReference type="PANTHER" id="PTHR36503:SF1">
    <property type="entry name" value="BLR2520 PROTEIN"/>
    <property type="match status" value="1"/>
</dbReference>
<dbReference type="InterPro" id="IPR037523">
    <property type="entry name" value="VOC_core"/>
</dbReference>
<feature type="domain" description="VOC" evidence="1">
    <location>
        <begin position="14"/>
        <end position="139"/>
    </location>
</feature>
<dbReference type="SUPFAM" id="SSF54593">
    <property type="entry name" value="Glyoxalase/Bleomycin resistance protein/Dihydroxybiphenyl dioxygenase"/>
    <property type="match status" value="1"/>
</dbReference>
<dbReference type="Gene3D" id="3.10.180.10">
    <property type="entry name" value="2,3-Dihydroxybiphenyl 1,2-Dioxygenase, domain 1"/>
    <property type="match status" value="1"/>
</dbReference>
<proteinExistence type="predicted"/>
<evidence type="ECO:0000313" key="3">
    <source>
        <dbReference type="Proteomes" id="UP000676325"/>
    </source>
</evidence>
<dbReference type="Pfam" id="PF00903">
    <property type="entry name" value="Glyoxalase"/>
    <property type="match status" value="1"/>
</dbReference>
<dbReference type="EMBL" id="JAGSOH010000048">
    <property type="protein sequence ID" value="MBR7828094.1"/>
    <property type="molecule type" value="Genomic_DNA"/>
</dbReference>
<evidence type="ECO:0000259" key="1">
    <source>
        <dbReference type="PROSITE" id="PS51819"/>
    </source>
</evidence>
<name>A0A941EI65_9ACTN</name>
<reference evidence="2" key="1">
    <citation type="submission" date="2021-04" db="EMBL/GenBank/DDBJ databases">
        <title>Genome based classification of Actinospica acidithermotolerans sp. nov., an actinobacterium isolated from an Indonesian hot spring.</title>
        <authorList>
            <person name="Kusuma A.B."/>
            <person name="Putra K.E."/>
            <person name="Nafisah S."/>
            <person name="Loh J."/>
            <person name="Nouioui I."/>
            <person name="Goodfellow M."/>
        </authorList>
    </citation>
    <scope>NUCLEOTIDE SEQUENCE</scope>
    <source>
        <strain evidence="2">MGRD01-02</strain>
    </source>
</reference>
<dbReference type="PROSITE" id="PS51819">
    <property type="entry name" value="VOC"/>
    <property type="match status" value="1"/>
</dbReference>
<dbReference type="PANTHER" id="PTHR36503">
    <property type="entry name" value="BLR2520 PROTEIN"/>
    <property type="match status" value="1"/>
</dbReference>
<dbReference type="RefSeq" id="WP_212519233.1">
    <property type="nucleotide sequence ID" value="NZ_JAGSOH010000048.1"/>
</dbReference>
<comment type="caution">
    <text evidence="2">The sequence shown here is derived from an EMBL/GenBank/DDBJ whole genome shotgun (WGS) entry which is preliminary data.</text>
</comment>
<organism evidence="2 3">
    <name type="scientific">Actinospica acidithermotolerans</name>
    <dbReference type="NCBI Taxonomy" id="2828514"/>
    <lineage>
        <taxon>Bacteria</taxon>
        <taxon>Bacillati</taxon>
        <taxon>Actinomycetota</taxon>
        <taxon>Actinomycetes</taxon>
        <taxon>Catenulisporales</taxon>
        <taxon>Actinospicaceae</taxon>
        <taxon>Actinospica</taxon>
    </lineage>
</organism>
<gene>
    <name evidence="2" type="ORF">KDK95_17385</name>
</gene>
<protein>
    <submittedName>
        <fullName evidence="2">VOC family protein</fullName>
    </submittedName>
</protein>
<keyword evidence="3" id="KW-1185">Reference proteome</keyword>
<dbReference type="InterPro" id="IPR004360">
    <property type="entry name" value="Glyas_Fos-R_dOase_dom"/>
</dbReference>
<accession>A0A941EI65</accession>
<dbReference type="Proteomes" id="UP000676325">
    <property type="component" value="Unassembled WGS sequence"/>
</dbReference>
<dbReference type="InterPro" id="IPR029068">
    <property type="entry name" value="Glyas_Bleomycin-R_OHBP_Dase"/>
</dbReference>
<evidence type="ECO:0000313" key="2">
    <source>
        <dbReference type="EMBL" id="MBR7828094.1"/>
    </source>
</evidence>